<dbReference type="PANTHER" id="PTHR10742:SF410">
    <property type="entry name" value="LYSINE-SPECIFIC HISTONE DEMETHYLASE 2"/>
    <property type="match status" value="1"/>
</dbReference>
<dbReference type="EMBL" id="JBHLVZ010000002">
    <property type="protein sequence ID" value="MFC0384616.1"/>
    <property type="molecule type" value="Genomic_DNA"/>
</dbReference>
<dbReference type="InterPro" id="IPR050281">
    <property type="entry name" value="Flavin_monoamine_oxidase"/>
</dbReference>
<accession>A0ABV6IM13</accession>
<proteinExistence type="inferred from homology"/>
<keyword evidence="9" id="KW-1185">Reference proteome</keyword>
<dbReference type="Proteomes" id="UP001589789">
    <property type="component" value="Unassembled WGS sequence"/>
</dbReference>
<dbReference type="SUPFAM" id="SSF54373">
    <property type="entry name" value="FAD-linked reductases, C-terminal domain"/>
    <property type="match status" value="1"/>
</dbReference>
<comment type="pathway">
    <text evidence="1">Plant hormone metabolism; auxin biosynthesis.</text>
</comment>
<reference evidence="8 9" key="1">
    <citation type="submission" date="2024-09" db="EMBL/GenBank/DDBJ databases">
        <authorList>
            <person name="Sun Q."/>
            <person name="Mori K."/>
        </authorList>
    </citation>
    <scope>NUCLEOTIDE SEQUENCE [LARGE SCALE GENOMIC DNA]</scope>
    <source>
        <strain evidence="8 9">CCM 7468</strain>
    </source>
</reference>
<dbReference type="Gene3D" id="3.50.50.60">
    <property type="entry name" value="FAD/NAD(P)-binding domain"/>
    <property type="match status" value="1"/>
</dbReference>
<feature type="domain" description="Amine oxidase" evidence="7">
    <location>
        <begin position="169"/>
        <end position="415"/>
    </location>
</feature>
<dbReference type="RefSeq" id="WP_377048682.1">
    <property type="nucleotide sequence ID" value="NZ_JBHLVZ010000002.1"/>
</dbReference>
<evidence type="ECO:0000256" key="6">
    <source>
        <dbReference type="ARBA" id="ARBA00047321"/>
    </source>
</evidence>
<evidence type="ECO:0000256" key="2">
    <source>
        <dbReference type="ARBA" id="ARBA00005833"/>
    </source>
</evidence>
<name>A0ABV6IM13_9PROT</name>
<comment type="catalytic activity">
    <reaction evidence="6">
        <text>L-tryptophan + O2 = indole-3-acetamide + CO2 + H2O</text>
        <dbReference type="Rhea" id="RHEA:16165"/>
        <dbReference type="ChEBI" id="CHEBI:15377"/>
        <dbReference type="ChEBI" id="CHEBI:15379"/>
        <dbReference type="ChEBI" id="CHEBI:16031"/>
        <dbReference type="ChEBI" id="CHEBI:16526"/>
        <dbReference type="ChEBI" id="CHEBI:57912"/>
        <dbReference type="EC" id="1.13.12.3"/>
    </reaction>
</comment>
<dbReference type="EC" id="1.13.12.3" evidence="3"/>
<evidence type="ECO:0000256" key="1">
    <source>
        <dbReference type="ARBA" id="ARBA00004814"/>
    </source>
</evidence>
<organism evidence="8 9">
    <name type="scientific">Muricoccus vinaceus</name>
    <dbReference type="NCBI Taxonomy" id="424704"/>
    <lineage>
        <taxon>Bacteria</taxon>
        <taxon>Pseudomonadati</taxon>
        <taxon>Pseudomonadota</taxon>
        <taxon>Alphaproteobacteria</taxon>
        <taxon>Acetobacterales</taxon>
        <taxon>Roseomonadaceae</taxon>
        <taxon>Muricoccus</taxon>
    </lineage>
</organism>
<evidence type="ECO:0000313" key="8">
    <source>
        <dbReference type="EMBL" id="MFC0384616.1"/>
    </source>
</evidence>
<evidence type="ECO:0000259" key="7">
    <source>
        <dbReference type="Pfam" id="PF01593"/>
    </source>
</evidence>
<dbReference type="PRINTS" id="PR00420">
    <property type="entry name" value="RNGMNOXGNASE"/>
</dbReference>
<keyword evidence="5" id="KW-0073">Auxin biosynthesis</keyword>
<evidence type="ECO:0000256" key="5">
    <source>
        <dbReference type="ARBA" id="ARBA00023070"/>
    </source>
</evidence>
<dbReference type="PANTHER" id="PTHR10742">
    <property type="entry name" value="FLAVIN MONOAMINE OXIDASE"/>
    <property type="match status" value="1"/>
</dbReference>
<comment type="caution">
    <text evidence="8">The sequence shown here is derived from an EMBL/GenBank/DDBJ whole genome shotgun (WGS) entry which is preliminary data.</text>
</comment>
<dbReference type="InterPro" id="IPR002937">
    <property type="entry name" value="Amino_oxidase"/>
</dbReference>
<sequence>MSSAECDLLVVGAGAAGIAAAREARALGLSVRVLEARGRVGGRALTDHSLGVPMDLGATWLHAAQSNPLVPLAAARGLGLFDHDTARTSRVWVGDHWAAEAEAADYGRAERAWGLAVRLAAARLGPGASLGEAAPRGGFWDATLTHWEGPVIAAAEAAAIDLEDYLSTLLSGPNLLPHDGCGHLLEVLAEGLPITLSAPVDRIDWGGARVRAEGAFGALEAGAAVVTVSAGVLAGGGIRFSPALPPAVEQAAHDLPMGLLNKVGLPAAGEDRLDVPAFGGIERRLEEGERAMTFVAWPFGRGHLEGFAGGDLAWELSRAGEAATVDFALAELRRMYGARADRALRRDRAVVSGWGADPWSRGAYAAARPGRAGARRALSVPVGGGRLRLAGEACHATLAGTLAGAWLSGAGAAMEAAALLRNRAGTAQPVPGPRA</sequence>
<protein>
    <recommendedName>
        <fullName evidence="4">Tryptophan 2-monooxygenase</fullName>
        <ecNumber evidence="3">1.13.12.3</ecNumber>
    </recommendedName>
</protein>
<gene>
    <name evidence="8" type="ORF">ACFFIC_03510</name>
</gene>
<dbReference type="SUPFAM" id="SSF51905">
    <property type="entry name" value="FAD/NAD(P)-binding domain"/>
    <property type="match status" value="1"/>
</dbReference>
<dbReference type="InterPro" id="IPR036188">
    <property type="entry name" value="FAD/NAD-bd_sf"/>
</dbReference>
<dbReference type="Pfam" id="PF01593">
    <property type="entry name" value="Amino_oxidase"/>
    <property type="match status" value="2"/>
</dbReference>
<feature type="domain" description="Amine oxidase" evidence="7">
    <location>
        <begin position="16"/>
        <end position="83"/>
    </location>
</feature>
<evidence type="ECO:0000313" key="9">
    <source>
        <dbReference type="Proteomes" id="UP001589789"/>
    </source>
</evidence>
<evidence type="ECO:0000256" key="4">
    <source>
        <dbReference type="ARBA" id="ARBA00017871"/>
    </source>
</evidence>
<evidence type="ECO:0000256" key="3">
    <source>
        <dbReference type="ARBA" id="ARBA00012535"/>
    </source>
</evidence>
<comment type="similarity">
    <text evidence="2">Belongs to the tryptophan 2-monooxygenase family.</text>
</comment>